<gene>
    <name evidence="5" type="ORF">SAMN04490178_101311</name>
</gene>
<feature type="transmembrane region" description="Helical" evidence="4">
    <location>
        <begin position="293"/>
        <end position="312"/>
    </location>
</feature>
<keyword evidence="6" id="KW-1185">Reference proteome</keyword>
<comment type="similarity">
    <text evidence="1">Belongs to the GerABKA family.</text>
</comment>
<sequence length="507" mass="56996">MTDNNEEQKIHKELDDNINYLKELLGVGESFDIVFREYKVGRRRAASFSINGMTNDVLLTNIFQDMMLFNQEDLTVNTLQKIFYSRATHSQVKLVDAMDPALTSLLSGELVFFIDGETQAIVFDARAYPVRAPAESNIEKVTRGSRDSFVETIPFNTALIRRRLRDPNLRFEIVKIGSRSQTDVAVCYIKDITNPELVDKIKERLNKINVDGIPMAEKAIEEFIVGGRRWNPLPLVRYTERPDVVAVHMLEGHVCLVVDTSPNIMILPTTLWHHVQHVEEYHQHVLVGSYLRLVRLGGVGLSLILPPLWLSLVLQRHLLPASLAFLGPRDPGIVPLGIQFIVAELGVELVRMATVHVPAAQSTALGFIGAFMLGEYATKVGLFGNETILYTAIAAVGAFATPSVEFALAVRLFRVILLLLVLFFKLPGLLFGLVALFVLLVTTKSFDVPYLWPAIPFNFSAMKGVILRLPIPSKLLRPAALKPQTRVRYREENNKDKDEDKDEDKDK</sequence>
<name>A0A1H8P2Y1_9FIRM</name>
<feature type="transmembrane region" description="Helical" evidence="4">
    <location>
        <begin position="332"/>
        <end position="350"/>
    </location>
</feature>
<evidence type="ECO:0000256" key="2">
    <source>
        <dbReference type="ARBA" id="ARBA00023136"/>
    </source>
</evidence>
<evidence type="ECO:0000256" key="4">
    <source>
        <dbReference type="SAM" id="Phobius"/>
    </source>
</evidence>
<dbReference type="GO" id="GO:0016020">
    <property type="term" value="C:membrane"/>
    <property type="evidence" value="ECO:0007669"/>
    <property type="project" value="InterPro"/>
</dbReference>
<proteinExistence type="inferred from homology"/>
<feature type="transmembrane region" description="Helical" evidence="4">
    <location>
        <begin position="450"/>
        <end position="469"/>
    </location>
</feature>
<accession>A0A1H8P2Y1</accession>
<dbReference type="PIRSF" id="PIRSF005690">
    <property type="entry name" value="GerBA"/>
    <property type="match status" value="1"/>
</dbReference>
<feature type="transmembrane region" description="Helical" evidence="4">
    <location>
        <begin position="388"/>
        <end position="408"/>
    </location>
</feature>
<dbReference type="EMBL" id="FODY01000001">
    <property type="protein sequence ID" value="SEO35978.1"/>
    <property type="molecule type" value="Genomic_DNA"/>
</dbReference>
<organism evidence="5 6">
    <name type="scientific">Propionispora vibrioides</name>
    <dbReference type="NCBI Taxonomy" id="112903"/>
    <lineage>
        <taxon>Bacteria</taxon>
        <taxon>Bacillati</taxon>
        <taxon>Bacillota</taxon>
        <taxon>Negativicutes</taxon>
        <taxon>Selenomonadales</taxon>
        <taxon>Sporomusaceae</taxon>
        <taxon>Propionispora</taxon>
    </lineage>
</organism>
<protein>
    <submittedName>
        <fullName evidence="5">Stage V sporulation protein AF</fullName>
    </submittedName>
</protein>
<dbReference type="GO" id="GO:0009847">
    <property type="term" value="P:spore germination"/>
    <property type="evidence" value="ECO:0007669"/>
    <property type="project" value="InterPro"/>
</dbReference>
<dbReference type="InterPro" id="IPR004995">
    <property type="entry name" value="Spore_Ger"/>
</dbReference>
<keyword evidence="4" id="KW-1133">Transmembrane helix</keyword>
<reference evidence="5 6" key="1">
    <citation type="submission" date="2016-10" db="EMBL/GenBank/DDBJ databases">
        <authorList>
            <person name="de Groot N.N."/>
        </authorList>
    </citation>
    <scope>NUCLEOTIDE SEQUENCE [LARGE SCALE GENOMIC DNA]</scope>
    <source>
        <strain evidence="5 6">DSM 13305</strain>
    </source>
</reference>
<dbReference type="Pfam" id="PF03323">
    <property type="entry name" value="GerA"/>
    <property type="match status" value="1"/>
</dbReference>
<dbReference type="PANTHER" id="PTHR22550:SF9">
    <property type="entry name" value="STAGE V SPORULATION PROTEIN AF"/>
    <property type="match status" value="1"/>
</dbReference>
<feature type="region of interest" description="Disordered" evidence="3">
    <location>
        <begin position="486"/>
        <end position="507"/>
    </location>
</feature>
<dbReference type="Proteomes" id="UP000198847">
    <property type="component" value="Unassembled WGS sequence"/>
</dbReference>
<keyword evidence="2 4" id="KW-0472">Membrane</keyword>
<evidence type="ECO:0000313" key="6">
    <source>
        <dbReference type="Proteomes" id="UP000198847"/>
    </source>
</evidence>
<feature type="transmembrane region" description="Helical" evidence="4">
    <location>
        <begin position="357"/>
        <end position="376"/>
    </location>
</feature>
<dbReference type="PANTHER" id="PTHR22550">
    <property type="entry name" value="SPORE GERMINATION PROTEIN"/>
    <property type="match status" value="1"/>
</dbReference>
<evidence type="ECO:0000313" key="5">
    <source>
        <dbReference type="EMBL" id="SEO35978.1"/>
    </source>
</evidence>
<dbReference type="OrthoDB" id="9772630at2"/>
<dbReference type="STRING" id="112903.SAMN04490178_101311"/>
<keyword evidence="4" id="KW-0812">Transmembrane</keyword>
<dbReference type="RefSeq" id="WP_091743624.1">
    <property type="nucleotide sequence ID" value="NZ_FODY01000001.1"/>
</dbReference>
<dbReference type="InterPro" id="IPR050768">
    <property type="entry name" value="UPF0353/GerABKA_families"/>
</dbReference>
<feature type="compositionally biased region" description="Basic and acidic residues" evidence="3">
    <location>
        <begin position="488"/>
        <end position="507"/>
    </location>
</feature>
<evidence type="ECO:0000256" key="1">
    <source>
        <dbReference type="ARBA" id="ARBA00005278"/>
    </source>
</evidence>
<dbReference type="AlphaFoldDB" id="A0A1H8P2Y1"/>
<feature type="transmembrane region" description="Helical" evidence="4">
    <location>
        <begin position="415"/>
        <end position="438"/>
    </location>
</feature>
<evidence type="ECO:0000256" key="3">
    <source>
        <dbReference type="SAM" id="MobiDB-lite"/>
    </source>
</evidence>